<feature type="transmembrane region" description="Helical" evidence="2">
    <location>
        <begin position="58"/>
        <end position="78"/>
    </location>
</feature>
<dbReference type="Proteomes" id="UP000259557">
    <property type="component" value="Segment"/>
</dbReference>
<dbReference type="KEGG" id="vg:65115019"/>
<keyword evidence="4" id="KW-1185">Reference proteome</keyword>
<keyword evidence="2" id="KW-0812">Transmembrane</keyword>
<dbReference type="RefSeq" id="YP_010097356.1">
    <property type="nucleotide sequence ID" value="NC_055757.1"/>
</dbReference>
<evidence type="ECO:0000313" key="3">
    <source>
        <dbReference type="EMBL" id="AXF53370.1"/>
    </source>
</evidence>
<accession>A0A345BSE9</accession>
<proteinExistence type="predicted"/>
<organism evidence="3 4">
    <name type="scientific">Escherichia virus KFS-EC</name>
    <dbReference type="NCBI Taxonomy" id="2250214"/>
    <lineage>
        <taxon>Viruses</taxon>
        <taxon>Duplodnaviria</taxon>
        <taxon>Heunggongvirae</taxon>
        <taxon>Uroviricota</taxon>
        <taxon>Caudoviricetes</taxon>
        <taxon>Pantevenvirales</taxon>
        <taxon>Straboviridae</taxon>
        <taxon>Krischvirus</taxon>
        <taxon>Krischvirus kfsec</taxon>
    </lineage>
</organism>
<sequence>MTMKKNAFMHCKTCKEDNVTTQDIVNVLYIWTTGAMISYLVFCLYARFDKDTKEVDTGAFCIAAIVWPITWTVVDIVMCYKGLKCFGLMIAGKPEAKPRTHKGFSPKPVDDGRYKPEEDF</sequence>
<feature type="compositionally biased region" description="Basic and acidic residues" evidence="1">
    <location>
        <begin position="108"/>
        <end position="120"/>
    </location>
</feature>
<reference evidence="3 4" key="1">
    <citation type="submission" date="2018-07" db="EMBL/GenBank/DDBJ databases">
        <title>Characterization of a Novel Bacteriophage Infecting Escherichia coli O157:H7 for a Biocontrol Agent.</title>
        <authorList>
            <person name="Lee C."/>
            <person name="Choi I.Y."/>
            <person name="Park D.H."/>
            <person name="Park M.-K."/>
        </authorList>
    </citation>
    <scope>NUCLEOTIDE SEQUENCE [LARGE SCALE GENOMIC DNA]</scope>
</reference>
<keyword evidence="2" id="KW-0472">Membrane</keyword>
<dbReference type="EMBL" id="MH560358">
    <property type="protein sequence ID" value="AXF53370.1"/>
    <property type="molecule type" value="Genomic_DNA"/>
</dbReference>
<feature type="region of interest" description="Disordered" evidence="1">
    <location>
        <begin position="95"/>
        <end position="120"/>
    </location>
</feature>
<protein>
    <submittedName>
        <fullName evidence="3">Uncharacterized protein</fullName>
    </submittedName>
</protein>
<name>A0A345BSE9_9CAUD</name>
<evidence type="ECO:0000256" key="1">
    <source>
        <dbReference type="SAM" id="MobiDB-lite"/>
    </source>
</evidence>
<keyword evidence="2" id="KW-1133">Transmembrane helix</keyword>
<evidence type="ECO:0000256" key="2">
    <source>
        <dbReference type="SAM" id="Phobius"/>
    </source>
</evidence>
<dbReference type="GeneID" id="65115019"/>
<evidence type="ECO:0000313" key="4">
    <source>
        <dbReference type="Proteomes" id="UP000259557"/>
    </source>
</evidence>
<feature type="transmembrane region" description="Helical" evidence="2">
    <location>
        <begin position="28"/>
        <end position="46"/>
    </location>
</feature>